<evidence type="ECO:0000256" key="1">
    <source>
        <dbReference type="SAM" id="MobiDB-lite"/>
    </source>
</evidence>
<name>A0A9P6NUK0_9BASI</name>
<dbReference type="InterPro" id="IPR023393">
    <property type="entry name" value="START-like_dom_sf"/>
</dbReference>
<dbReference type="OrthoDB" id="2535636at2759"/>
<proteinExistence type="predicted"/>
<feature type="region of interest" description="Disordered" evidence="1">
    <location>
        <begin position="236"/>
        <end position="284"/>
    </location>
</feature>
<keyword evidence="4" id="KW-1185">Reference proteome</keyword>
<evidence type="ECO:0000256" key="2">
    <source>
        <dbReference type="SAM" id="SignalP"/>
    </source>
</evidence>
<feature type="compositionally biased region" description="Polar residues" evidence="1">
    <location>
        <begin position="263"/>
        <end position="280"/>
    </location>
</feature>
<feature type="non-terminal residue" evidence="3">
    <location>
        <position position="1"/>
    </location>
</feature>
<evidence type="ECO:0000313" key="4">
    <source>
        <dbReference type="Proteomes" id="UP000886653"/>
    </source>
</evidence>
<comment type="caution">
    <text evidence="3">The sequence shown here is derived from an EMBL/GenBank/DDBJ whole genome shotgun (WGS) entry which is preliminary data.</text>
</comment>
<protein>
    <submittedName>
        <fullName evidence="3">Uncharacterized protein</fullName>
    </submittedName>
</protein>
<dbReference type="Gene3D" id="3.30.530.20">
    <property type="match status" value="1"/>
</dbReference>
<sequence length="658" mass="72198">HRHSSSLNHLLSLLTSLTQSHPTPPHQQQSHSSPRKSLSSTSRFSQQTNHSLNLEPHPWNFIASRQHVRLYTRDLNPSDHFPSHHPQQSILTTPQAISLPFFRGEGWIHGSWRSDDIGATLNSLPARAIWDPKMDLSKSSVYQILDSDQAGDQLFKLTIKHKFPIGTRDQCLVSGYRPYGTTEGSEPSSYSSTRTKDQGGVWLCTSVVDDLVPELDVNTRSFGICALACRPRLQPPSYSPHSITSTPRVVSQPDTSPIRPPSFRSNQISSTNTRSSTSGHNPADLPSIVKRLSLTVSPVNAQLIPIPASVGPMSGVSAEGSPITPTKRLSKNLSEMNWPSPTSALSSASRRMSIVSPVTGSDRRISTQSRRTSINFSSPTPDLISSITPTSSIRRHRASSMLSTTSPVHYASTLCSASSVSKTGLEERDSASPLSKTALEERDRTLGPGIHVSLVLRWYHGNKVPLSFVQYGFAPHLSRENSPKGIKILGEEFDPTHGFYKIQYTVKQPANGETRIRFHGATFTSTHSTGHYEVVVMRASQWTLVYDQPSSEAVSDKENLRKDQSPPDSLHVDRARLTSWRGGCTIVIIHPQSSIPVEVQIRKIGNLSTSLPSSTASGPLRIESVNCNLRSSERMVLGSSITTGYPDLVVGNPIEEEV</sequence>
<accession>A0A9P6NUK0</accession>
<feature type="signal peptide" evidence="2">
    <location>
        <begin position="1"/>
        <end position="20"/>
    </location>
</feature>
<gene>
    <name evidence="3" type="ORF">CROQUDRAFT_35337</name>
</gene>
<feature type="compositionally biased region" description="Polar residues" evidence="1">
    <location>
        <begin position="239"/>
        <end position="255"/>
    </location>
</feature>
<keyword evidence="2" id="KW-0732">Signal</keyword>
<organism evidence="3 4">
    <name type="scientific">Cronartium quercuum f. sp. fusiforme G11</name>
    <dbReference type="NCBI Taxonomy" id="708437"/>
    <lineage>
        <taxon>Eukaryota</taxon>
        <taxon>Fungi</taxon>
        <taxon>Dikarya</taxon>
        <taxon>Basidiomycota</taxon>
        <taxon>Pucciniomycotina</taxon>
        <taxon>Pucciniomycetes</taxon>
        <taxon>Pucciniales</taxon>
        <taxon>Coleosporiaceae</taxon>
        <taxon>Cronartium</taxon>
    </lineage>
</organism>
<feature type="region of interest" description="Disordered" evidence="1">
    <location>
        <begin position="421"/>
        <end position="440"/>
    </location>
</feature>
<feature type="compositionally biased region" description="Low complexity" evidence="1">
    <location>
        <begin position="18"/>
        <end position="47"/>
    </location>
</feature>
<dbReference type="EMBL" id="MU167208">
    <property type="protein sequence ID" value="KAG0152533.1"/>
    <property type="molecule type" value="Genomic_DNA"/>
</dbReference>
<dbReference type="Proteomes" id="UP000886653">
    <property type="component" value="Unassembled WGS sequence"/>
</dbReference>
<dbReference type="AlphaFoldDB" id="A0A9P6NUK0"/>
<feature type="chain" id="PRO_5040499825" evidence="2">
    <location>
        <begin position="21"/>
        <end position="658"/>
    </location>
</feature>
<feature type="region of interest" description="Disordered" evidence="1">
    <location>
        <begin position="333"/>
        <end position="387"/>
    </location>
</feature>
<feature type="compositionally biased region" description="Low complexity" evidence="1">
    <location>
        <begin position="366"/>
        <end position="387"/>
    </location>
</feature>
<feature type="region of interest" description="Disordered" evidence="1">
    <location>
        <begin position="18"/>
        <end position="52"/>
    </location>
</feature>
<feature type="compositionally biased region" description="Polar residues" evidence="1">
    <location>
        <begin position="333"/>
        <end position="350"/>
    </location>
</feature>
<reference evidence="3" key="1">
    <citation type="submission" date="2013-11" db="EMBL/GenBank/DDBJ databases">
        <title>Genome sequence of the fusiform rust pathogen reveals effectors for host alternation and coevolution with pine.</title>
        <authorList>
            <consortium name="DOE Joint Genome Institute"/>
            <person name="Smith K."/>
            <person name="Pendleton A."/>
            <person name="Kubisiak T."/>
            <person name="Anderson C."/>
            <person name="Salamov A."/>
            <person name="Aerts A."/>
            <person name="Riley R."/>
            <person name="Clum A."/>
            <person name="Lindquist E."/>
            <person name="Ence D."/>
            <person name="Campbell M."/>
            <person name="Kronenberg Z."/>
            <person name="Feau N."/>
            <person name="Dhillon B."/>
            <person name="Hamelin R."/>
            <person name="Burleigh J."/>
            <person name="Smith J."/>
            <person name="Yandell M."/>
            <person name="Nelson C."/>
            <person name="Grigoriev I."/>
            <person name="Davis J."/>
        </authorList>
    </citation>
    <scope>NUCLEOTIDE SEQUENCE</scope>
    <source>
        <strain evidence="3">G11</strain>
    </source>
</reference>
<evidence type="ECO:0000313" key="3">
    <source>
        <dbReference type="EMBL" id="KAG0152533.1"/>
    </source>
</evidence>